<dbReference type="PANTHER" id="PTHR15225">
    <property type="entry name" value="INTERFERON-INDUCED PROTEIN 35/NMI N-MYC/STAT INTERACTING PROTEIN"/>
    <property type="match status" value="1"/>
</dbReference>
<sequence>QAFLSVTSTLSLAVFRDRFVLEALLAEMRQQSPALSFGPLQPGGRVAVQGPFPALQRLREFLWLKAKPLPEDTREGKAHQRSSRRREPQERGGGATETRNPLRDAEVEKQVVVLDTDIYLYMRGFLPKTLQGDGVAISAVPAGAITTVCIQAAGAAAQALRAKERIESCSVELQKVLCKERISFKEQSTAERQRYRQAWERLQPHHPAVLLLPAGSHLDVVGAPVDVFAFAEGLKR</sequence>
<dbReference type="PANTHER" id="PTHR15225:SF8">
    <property type="entry name" value="RNA-BINDING PROTEIN 43"/>
    <property type="match status" value="1"/>
</dbReference>
<evidence type="ECO:0000313" key="3">
    <source>
        <dbReference type="Proteomes" id="UP000563107"/>
    </source>
</evidence>
<proteinExistence type="predicted"/>
<organism evidence="2 3">
    <name type="scientific">Chaetops frenatus</name>
    <name type="common">Rufous rock-jumper</name>
    <dbReference type="NCBI Taxonomy" id="221966"/>
    <lineage>
        <taxon>Eukaryota</taxon>
        <taxon>Metazoa</taxon>
        <taxon>Chordata</taxon>
        <taxon>Craniata</taxon>
        <taxon>Vertebrata</taxon>
        <taxon>Euteleostomi</taxon>
        <taxon>Archelosauria</taxon>
        <taxon>Archosauria</taxon>
        <taxon>Dinosauria</taxon>
        <taxon>Saurischia</taxon>
        <taxon>Theropoda</taxon>
        <taxon>Coelurosauria</taxon>
        <taxon>Aves</taxon>
        <taxon>Neognathae</taxon>
        <taxon>Neoaves</taxon>
        <taxon>Telluraves</taxon>
        <taxon>Australaves</taxon>
        <taxon>Passeriformes</taxon>
        <taxon>Picathartidae</taxon>
        <taxon>Chaetops</taxon>
    </lineage>
</organism>
<dbReference type="AlphaFoldDB" id="A0A7L3EDH5"/>
<reference evidence="2 3" key="1">
    <citation type="submission" date="2019-09" db="EMBL/GenBank/DDBJ databases">
        <title>Bird 10,000 Genomes (B10K) Project - Family phase.</title>
        <authorList>
            <person name="Zhang G."/>
        </authorList>
    </citation>
    <scope>NUCLEOTIDE SEQUENCE [LARGE SCALE GENOMIC DNA]</scope>
    <source>
        <strain evidence="2">B10K-DU-012-41</strain>
    </source>
</reference>
<comment type="caution">
    <text evidence="2">The sequence shown here is derived from an EMBL/GenBank/DDBJ whole genome shotgun (WGS) entry which is preliminary data.</text>
</comment>
<feature type="region of interest" description="Disordered" evidence="1">
    <location>
        <begin position="72"/>
        <end position="102"/>
    </location>
</feature>
<feature type="non-terminal residue" evidence="2">
    <location>
        <position position="236"/>
    </location>
</feature>
<keyword evidence="3" id="KW-1185">Reference proteome</keyword>
<protein>
    <submittedName>
        <fullName evidence="2">RBM43 protein</fullName>
    </submittedName>
</protein>
<name>A0A7L3EDH5_9PASS</name>
<dbReference type="EMBL" id="VZTR01017783">
    <property type="protein sequence ID" value="NXT66613.1"/>
    <property type="molecule type" value="Genomic_DNA"/>
</dbReference>
<evidence type="ECO:0000256" key="1">
    <source>
        <dbReference type="SAM" id="MobiDB-lite"/>
    </source>
</evidence>
<feature type="non-terminal residue" evidence="2">
    <location>
        <position position="1"/>
    </location>
</feature>
<evidence type="ECO:0000313" key="2">
    <source>
        <dbReference type="EMBL" id="NXT66613.1"/>
    </source>
</evidence>
<accession>A0A7L3EDH5</accession>
<dbReference type="Proteomes" id="UP000563107">
    <property type="component" value="Unassembled WGS sequence"/>
</dbReference>
<gene>
    <name evidence="2" type="primary">Rbm43</name>
    <name evidence="2" type="ORF">CHAFRE_R04015</name>
</gene>